<dbReference type="PROSITE" id="PS50206">
    <property type="entry name" value="RHODANESE_3"/>
    <property type="match status" value="1"/>
</dbReference>
<dbReference type="RefSeq" id="XP_009062859.1">
    <property type="nucleotide sequence ID" value="XM_009064611.1"/>
</dbReference>
<dbReference type="AlphaFoldDB" id="V4BDE0"/>
<feature type="non-terminal residue" evidence="2">
    <location>
        <position position="1"/>
    </location>
</feature>
<dbReference type="InterPro" id="IPR036873">
    <property type="entry name" value="Rhodanese-like_dom_sf"/>
</dbReference>
<keyword evidence="3" id="KW-1185">Reference proteome</keyword>
<dbReference type="Gene3D" id="3.40.250.10">
    <property type="entry name" value="Rhodanese-like domain"/>
    <property type="match status" value="1"/>
</dbReference>
<sequence length="108" mass="12176">LSFEEFRSLIQSKDIQIIDVREPDEIEQEGSIPNAVNIPLKELSSALSLPPDKFQALYSLDISEPEDNRLVFSCRSGVRNSMALTIALELGFINSRHYGGGYSEWSER</sequence>
<dbReference type="SUPFAM" id="SSF52821">
    <property type="entry name" value="Rhodanese/Cell cycle control phosphatase"/>
    <property type="match status" value="1"/>
</dbReference>
<name>V4BDE0_LOTGI</name>
<organism evidence="2 3">
    <name type="scientific">Lottia gigantea</name>
    <name type="common">Giant owl limpet</name>
    <dbReference type="NCBI Taxonomy" id="225164"/>
    <lineage>
        <taxon>Eukaryota</taxon>
        <taxon>Metazoa</taxon>
        <taxon>Spiralia</taxon>
        <taxon>Lophotrochozoa</taxon>
        <taxon>Mollusca</taxon>
        <taxon>Gastropoda</taxon>
        <taxon>Patellogastropoda</taxon>
        <taxon>Lottioidea</taxon>
        <taxon>Lottiidae</taxon>
        <taxon>Lottia</taxon>
    </lineage>
</organism>
<dbReference type="GeneID" id="20252391"/>
<dbReference type="SMART" id="SM00450">
    <property type="entry name" value="RHOD"/>
    <property type="match status" value="1"/>
</dbReference>
<dbReference type="Proteomes" id="UP000030746">
    <property type="component" value="Unassembled WGS sequence"/>
</dbReference>
<dbReference type="OMA" id="FFCQMGR"/>
<reference evidence="2 3" key="1">
    <citation type="journal article" date="2013" name="Nature">
        <title>Insights into bilaterian evolution from three spiralian genomes.</title>
        <authorList>
            <person name="Simakov O."/>
            <person name="Marletaz F."/>
            <person name="Cho S.J."/>
            <person name="Edsinger-Gonzales E."/>
            <person name="Havlak P."/>
            <person name="Hellsten U."/>
            <person name="Kuo D.H."/>
            <person name="Larsson T."/>
            <person name="Lv J."/>
            <person name="Arendt D."/>
            <person name="Savage R."/>
            <person name="Osoegawa K."/>
            <person name="de Jong P."/>
            <person name="Grimwood J."/>
            <person name="Chapman J.A."/>
            <person name="Shapiro H."/>
            <person name="Aerts A."/>
            <person name="Otillar R.P."/>
            <person name="Terry A.Y."/>
            <person name="Boore J.L."/>
            <person name="Grigoriev I.V."/>
            <person name="Lindberg D.R."/>
            <person name="Seaver E.C."/>
            <person name="Weisblat D.A."/>
            <person name="Putnam N.H."/>
            <person name="Rokhsar D.S."/>
        </authorList>
    </citation>
    <scope>NUCLEOTIDE SEQUENCE [LARGE SCALE GENOMIC DNA]</scope>
</reference>
<evidence type="ECO:0000313" key="3">
    <source>
        <dbReference type="Proteomes" id="UP000030746"/>
    </source>
</evidence>
<accession>V4BDE0</accession>
<feature type="non-terminal residue" evidence="2">
    <location>
        <position position="108"/>
    </location>
</feature>
<dbReference type="PANTHER" id="PTHR44086:SF10">
    <property type="entry name" value="THIOSULFATE SULFURTRANSFERASE_RHODANESE-LIKE DOMAIN-CONTAINING PROTEIN 3"/>
    <property type="match status" value="1"/>
</dbReference>
<dbReference type="OrthoDB" id="6075041at2759"/>
<dbReference type="CTD" id="20252391"/>
<evidence type="ECO:0000259" key="1">
    <source>
        <dbReference type="PROSITE" id="PS50206"/>
    </source>
</evidence>
<dbReference type="STRING" id="225164.V4BDE0"/>
<feature type="domain" description="Rhodanese" evidence="1">
    <location>
        <begin position="11"/>
        <end position="107"/>
    </location>
</feature>
<dbReference type="HOGENOM" id="CLU_089574_0_2_1"/>
<dbReference type="EMBL" id="KB203083">
    <property type="protein sequence ID" value="ESO86434.1"/>
    <property type="molecule type" value="Genomic_DNA"/>
</dbReference>
<gene>
    <name evidence="2" type="ORF">LOTGIDRAFT_79406</name>
</gene>
<dbReference type="PANTHER" id="PTHR44086">
    <property type="entry name" value="THIOSULFATE SULFURTRANSFERASE RDL2, MITOCHONDRIAL-RELATED"/>
    <property type="match status" value="1"/>
</dbReference>
<dbReference type="InterPro" id="IPR001763">
    <property type="entry name" value="Rhodanese-like_dom"/>
</dbReference>
<proteinExistence type="predicted"/>
<dbReference type="Pfam" id="PF00581">
    <property type="entry name" value="Rhodanese"/>
    <property type="match status" value="1"/>
</dbReference>
<dbReference type="KEGG" id="lgi:LOTGIDRAFT_79406"/>
<protein>
    <recommendedName>
        <fullName evidence="1">Rhodanese domain-containing protein</fullName>
    </recommendedName>
</protein>
<evidence type="ECO:0000313" key="2">
    <source>
        <dbReference type="EMBL" id="ESO86434.1"/>
    </source>
</evidence>